<dbReference type="InterPro" id="IPR002562">
    <property type="entry name" value="3'-5'_exonuclease_dom"/>
</dbReference>
<evidence type="ECO:0000256" key="6">
    <source>
        <dbReference type="ARBA" id="ARBA00023163"/>
    </source>
</evidence>
<evidence type="ECO:0000256" key="1">
    <source>
        <dbReference type="ARBA" id="ARBA00004123"/>
    </source>
</evidence>
<name>A0A077RXP4_WHEAT</name>
<protein>
    <recommendedName>
        <fullName evidence="8">TF-B3 domain-containing protein</fullName>
    </recommendedName>
</protein>
<evidence type="ECO:0000256" key="4">
    <source>
        <dbReference type="ARBA" id="ARBA00023015"/>
    </source>
</evidence>
<dbReference type="InterPro" id="IPR036397">
    <property type="entry name" value="RNaseH_sf"/>
</dbReference>
<dbReference type="GO" id="GO:0005634">
    <property type="term" value="C:nucleus"/>
    <property type="evidence" value="ECO:0007669"/>
    <property type="project" value="UniProtKB-SubCell"/>
</dbReference>
<evidence type="ECO:0000256" key="3">
    <source>
        <dbReference type="ARBA" id="ARBA00022801"/>
    </source>
</evidence>
<keyword evidence="7" id="KW-0539">Nucleus</keyword>
<dbReference type="PANTHER" id="PTHR13620:SF75">
    <property type="entry name" value="UBIQUITIN-LIKE DOMAIN-CONTAINING PROTEIN"/>
    <property type="match status" value="1"/>
</dbReference>
<keyword evidence="3" id="KW-0378">Hydrolase</keyword>
<keyword evidence="2" id="KW-0540">Nuclease</keyword>
<reference evidence="9" key="1">
    <citation type="journal article" date="2014" name="Science">
        <title>Structural and functional partitioning of bread wheat chromosome 3B.</title>
        <authorList>
            <person name="Choulet F."/>
            <person name="Alberti A."/>
            <person name="Theil S."/>
            <person name="Glover N."/>
            <person name="Barbe V."/>
            <person name="Daron J."/>
            <person name="Pingault L."/>
            <person name="Sourdille P."/>
            <person name="Couloux A."/>
            <person name="Paux E."/>
            <person name="Leroy P."/>
            <person name="Mangenot S."/>
            <person name="Guilhot N."/>
            <person name="Le Gouis J."/>
            <person name="Balfourier F."/>
            <person name="Alaux M."/>
            <person name="Jamilloux V."/>
            <person name="Poulain J."/>
            <person name="Durand C."/>
            <person name="Bellec A."/>
            <person name="Gaspin C."/>
            <person name="Safar J."/>
            <person name="Dolezel J."/>
            <person name="Rogers J."/>
            <person name="Vandepoele K."/>
            <person name="Aury J.M."/>
            <person name="Mayer K."/>
            <person name="Berges H."/>
            <person name="Quesneville H."/>
            <person name="Wincker P."/>
            <person name="Feuillet C."/>
        </authorList>
    </citation>
    <scope>NUCLEOTIDE SEQUENCE</scope>
</reference>
<dbReference type="InterPro" id="IPR051132">
    <property type="entry name" value="3-5_Exonuclease_domain"/>
</dbReference>
<evidence type="ECO:0000313" key="9">
    <source>
        <dbReference type="EMBL" id="CDM83364.1"/>
    </source>
</evidence>
<comment type="subcellular location">
    <subcellularLocation>
        <location evidence="1">Nucleus</location>
    </subcellularLocation>
</comment>
<dbReference type="Pfam" id="PF01612">
    <property type="entry name" value="DNA_pol_A_exo1"/>
    <property type="match status" value="1"/>
</dbReference>
<dbReference type="HOGENOM" id="CLU_856376_0_0_1"/>
<gene>
    <name evidence="9" type="ORF">TRAES_3BF093800030CFD_c1</name>
</gene>
<dbReference type="GO" id="GO:0003677">
    <property type="term" value="F:DNA binding"/>
    <property type="evidence" value="ECO:0007669"/>
    <property type="project" value="UniProtKB-KW"/>
</dbReference>
<organism evidence="9">
    <name type="scientific">Triticum aestivum</name>
    <name type="common">Wheat</name>
    <dbReference type="NCBI Taxonomy" id="4565"/>
    <lineage>
        <taxon>Eukaryota</taxon>
        <taxon>Viridiplantae</taxon>
        <taxon>Streptophyta</taxon>
        <taxon>Embryophyta</taxon>
        <taxon>Tracheophyta</taxon>
        <taxon>Spermatophyta</taxon>
        <taxon>Magnoliopsida</taxon>
        <taxon>Liliopsida</taxon>
        <taxon>Poales</taxon>
        <taxon>Poaceae</taxon>
        <taxon>BOP clade</taxon>
        <taxon>Pooideae</taxon>
        <taxon>Triticodae</taxon>
        <taxon>Triticeae</taxon>
        <taxon>Triticinae</taxon>
        <taxon>Triticum</taxon>
    </lineage>
</organism>
<keyword evidence="4" id="KW-0805">Transcription regulation</keyword>
<dbReference type="InterPro" id="IPR012337">
    <property type="entry name" value="RNaseH-like_sf"/>
</dbReference>
<evidence type="ECO:0000259" key="8">
    <source>
        <dbReference type="PROSITE" id="PS50863"/>
    </source>
</evidence>
<dbReference type="PROSITE" id="PS50863">
    <property type="entry name" value="B3"/>
    <property type="match status" value="1"/>
</dbReference>
<evidence type="ECO:0000256" key="2">
    <source>
        <dbReference type="ARBA" id="ARBA00022722"/>
    </source>
</evidence>
<evidence type="ECO:0000256" key="7">
    <source>
        <dbReference type="ARBA" id="ARBA00023242"/>
    </source>
</evidence>
<dbReference type="InterPro" id="IPR015300">
    <property type="entry name" value="DNA-bd_pseudobarrel_sf"/>
</dbReference>
<dbReference type="AlphaFoldDB" id="A0A077RXP4"/>
<dbReference type="Gene3D" id="3.30.420.10">
    <property type="entry name" value="Ribonuclease H-like superfamily/Ribonuclease H"/>
    <property type="match status" value="1"/>
</dbReference>
<proteinExistence type="predicted"/>
<evidence type="ECO:0000256" key="5">
    <source>
        <dbReference type="ARBA" id="ARBA00023125"/>
    </source>
</evidence>
<dbReference type="InterPro" id="IPR003340">
    <property type="entry name" value="B3_DNA-bd"/>
</dbReference>
<keyword evidence="6" id="KW-0804">Transcription</keyword>
<feature type="domain" description="TF-B3" evidence="8">
    <location>
        <begin position="288"/>
        <end position="325"/>
    </location>
</feature>
<sequence length="325" mass="37193">MTFTDEYKGNNAMVAHGNTKLHVIHTNDKKQNANTLAQYERHLSLQRHKIVGIDLEYDNDPEATQKPALCQLSIGKNHPVLLFQMSDTERCIVFDNFLANPRYTFAGFSIDGDKTRLEHVKLEVANFVDIQKEWRVPEATKPLDSLEDVSGMLIDDNYNNMKKKITDDEHERWATLPLFRRHIEYASKDAYAAMAPVADTCVYAEGLELTNTEWRNMLGCVMIPNRGFRAPFLHRLTTADLQESWKLPSTIKFHAPSSGKLTLETEHKNGYGDIQADYHIDSEDCINITTGWKDFVSQNGFEAGEVAMVFFYKEEDSIKFTIFAL</sequence>
<keyword evidence="5" id="KW-0238">DNA-binding</keyword>
<accession>A0A077RXP4</accession>
<dbReference type="Gene3D" id="2.40.330.10">
    <property type="entry name" value="DNA-binding pseudobarrel domain"/>
    <property type="match status" value="1"/>
</dbReference>
<dbReference type="PANTHER" id="PTHR13620">
    <property type="entry name" value="3-5 EXONUCLEASE"/>
    <property type="match status" value="1"/>
</dbReference>
<dbReference type="GO" id="GO:0006139">
    <property type="term" value="P:nucleobase-containing compound metabolic process"/>
    <property type="evidence" value="ECO:0007669"/>
    <property type="project" value="InterPro"/>
</dbReference>
<dbReference type="SUPFAM" id="SSF53098">
    <property type="entry name" value="Ribonuclease H-like"/>
    <property type="match status" value="1"/>
</dbReference>
<dbReference type="GO" id="GO:0008408">
    <property type="term" value="F:3'-5' exonuclease activity"/>
    <property type="evidence" value="ECO:0007669"/>
    <property type="project" value="InterPro"/>
</dbReference>
<dbReference type="EMBL" id="HG670306">
    <property type="protein sequence ID" value="CDM83364.1"/>
    <property type="molecule type" value="Genomic_DNA"/>
</dbReference>
<dbReference type="SUPFAM" id="SSF101936">
    <property type="entry name" value="DNA-binding pseudobarrel domain"/>
    <property type="match status" value="1"/>
</dbReference>